<dbReference type="SMART" id="SM00398">
    <property type="entry name" value="HMG"/>
    <property type="match status" value="1"/>
</dbReference>
<dbReference type="OrthoDB" id="6247875at2759"/>
<reference evidence="6" key="1">
    <citation type="submission" date="2020-11" db="EMBL/GenBank/DDBJ databases">
        <authorList>
            <consortium name="DOE Joint Genome Institute"/>
            <person name="Ahrendt S."/>
            <person name="Riley R."/>
            <person name="Andreopoulos W."/>
            <person name="Labutti K."/>
            <person name="Pangilinan J."/>
            <person name="Ruiz-Duenas F.J."/>
            <person name="Barrasa J.M."/>
            <person name="Sanchez-Garcia M."/>
            <person name="Camarero S."/>
            <person name="Miyauchi S."/>
            <person name="Serrano A."/>
            <person name="Linde D."/>
            <person name="Babiker R."/>
            <person name="Drula E."/>
            <person name="Ayuso-Fernandez I."/>
            <person name="Pacheco R."/>
            <person name="Padilla G."/>
            <person name="Ferreira P."/>
            <person name="Barriuso J."/>
            <person name="Kellner H."/>
            <person name="Castanera R."/>
            <person name="Alfaro M."/>
            <person name="Ramirez L."/>
            <person name="Pisabarro A.G."/>
            <person name="Kuo A."/>
            <person name="Tritt A."/>
            <person name="Lipzen A."/>
            <person name="He G."/>
            <person name="Yan M."/>
            <person name="Ng V."/>
            <person name="Cullen D."/>
            <person name="Martin F."/>
            <person name="Rosso M.-N."/>
            <person name="Henrissat B."/>
            <person name="Hibbett D."/>
            <person name="Martinez A.T."/>
            <person name="Grigoriev I.V."/>
        </authorList>
    </citation>
    <scope>NUCLEOTIDE SEQUENCE</scope>
    <source>
        <strain evidence="6">CBS 506.95</strain>
    </source>
</reference>
<feature type="region of interest" description="Disordered" evidence="4">
    <location>
        <begin position="148"/>
        <end position="167"/>
    </location>
</feature>
<dbReference type="SUPFAM" id="SSF47095">
    <property type="entry name" value="HMG-box"/>
    <property type="match status" value="1"/>
</dbReference>
<dbReference type="EMBL" id="MU157847">
    <property type="protein sequence ID" value="KAF9529275.1"/>
    <property type="molecule type" value="Genomic_DNA"/>
</dbReference>
<accession>A0A9P6EHQ6</accession>
<dbReference type="CDD" id="cd01389">
    <property type="entry name" value="HMG-box_ROX1-like"/>
    <property type="match status" value="1"/>
</dbReference>
<dbReference type="GO" id="GO:0005634">
    <property type="term" value="C:nucleus"/>
    <property type="evidence" value="ECO:0007669"/>
    <property type="project" value="UniProtKB-UniRule"/>
</dbReference>
<gene>
    <name evidence="6" type="ORF">CPB83DRAFT_275413</name>
</gene>
<protein>
    <recommendedName>
        <fullName evidence="5">HMG box domain-containing protein</fullName>
    </recommendedName>
</protein>
<dbReference type="AlphaFoldDB" id="A0A9P6EHQ6"/>
<proteinExistence type="predicted"/>
<feature type="compositionally biased region" description="Polar residues" evidence="4">
    <location>
        <begin position="233"/>
        <end position="245"/>
    </location>
</feature>
<dbReference type="Gene3D" id="1.10.30.10">
    <property type="entry name" value="High mobility group box domain"/>
    <property type="match status" value="1"/>
</dbReference>
<dbReference type="GO" id="GO:0030154">
    <property type="term" value="P:cell differentiation"/>
    <property type="evidence" value="ECO:0007669"/>
    <property type="project" value="TreeGrafter"/>
</dbReference>
<dbReference type="PANTHER" id="PTHR10270:SF161">
    <property type="entry name" value="SEX-DETERMINING REGION Y PROTEIN"/>
    <property type="match status" value="1"/>
</dbReference>
<evidence type="ECO:0000256" key="3">
    <source>
        <dbReference type="PROSITE-ProRule" id="PRU00267"/>
    </source>
</evidence>
<dbReference type="GO" id="GO:0000978">
    <property type="term" value="F:RNA polymerase II cis-regulatory region sequence-specific DNA binding"/>
    <property type="evidence" value="ECO:0007669"/>
    <property type="project" value="TreeGrafter"/>
</dbReference>
<dbReference type="PANTHER" id="PTHR10270">
    <property type="entry name" value="SOX TRANSCRIPTION FACTOR"/>
    <property type="match status" value="1"/>
</dbReference>
<feature type="region of interest" description="Disordered" evidence="4">
    <location>
        <begin position="203"/>
        <end position="264"/>
    </location>
</feature>
<keyword evidence="7" id="KW-1185">Reference proteome</keyword>
<dbReference type="InterPro" id="IPR009071">
    <property type="entry name" value="HMG_box_dom"/>
</dbReference>
<keyword evidence="2" id="KW-0804">Transcription</keyword>
<evidence type="ECO:0000256" key="2">
    <source>
        <dbReference type="ARBA" id="ARBA00023163"/>
    </source>
</evidence>
<feature type="compositionally biased region" description="Polar residues" evidence="4">
    <location>
        <begin position="203"/>
        <end position="220"/>
    </location>
</feature>
<evidence type="ECO:0000313" key="6">
    <source>
        <dbReference type="EMBL" id="KAF9529275.1"/>
    </source>
</evidence>
<feature type="region of interest" description="Disordered" evidence="4">
    <location>
        <begin position="74"/>
        <end position="129"/>
    </location>
</feature>
<dbReference type="InterPro" id="IPR036910">
    <property type="entry name" value="HMG_box_dom_sf"/>
</dbReference>
<dbReference type="PROSITE" id="PS50118">
    <property type="entry name" value="HMG_BOX_2"/>
    <property type="match status" value="1"/>
</dbReference>
<organism evidence="6 7">
    <name type="scientific">Crepidotus variabilis</name>
    <dbReference type="NCBI Taxonomy" id="179855"/>
    <lineage>
        <taxon>Eukaryota</taxon>
        <taxon>Fungi</taxon>
        <taxon>Dikarya</taxon>
        <taxon>Basidiomycota</taxon>
        <taxon>Agaricomycotina</taxon>
        <taxon>Agaricomycetes</taxon>
        <taxon>Agaricomycetidae</taxon>
        <taxon>Agaricales</taxon>
        <taxon>Agaricineae</taxon>
        <taxon>Crepidotaceae</taxon>
        <taxon>Crepidotus</taxon>
    </lineage>
</organism>
<comment type="caution">
    <text evidence="6">The sequence shown here is derived from an EMBL/GenBank/DDBJ whole genome shotgun (WGS) entry which is preliminary data.</text>
</comment>
<sequence>MAAPEVSSVKPPRPPNSWILYRAFMMKKLQPKDSQERRLSQSEMSSLIASMWRNATADVKREFEEMAERLKLEHQAKYPGYKYQPRKKEEKDRAKEVQKQNRAAQKRDSRSKRGVSGSSSSMPPAPIQPMVNPYYNPHILGLASALSPPLSAAASPPSSDSLSSPLPLLMQSTPLPLASPRPSHPHSLSLLGSEALTASQLLMPPTNQQHPGTYLPSPSATPGPISTFLPSDASGSADTALTPQQDDAGLTWPGSSSEGHDQNSLLLNSNTLSFDVGNNWSDMMGSDIASFLSAPTPGMFQVQGLDMVDFGSNSGGELELSIPDIHVSQDVATFLRAAYDKDFDPSGSSMHTPMGSSFAVPDQFDFSALLNPYPLDSTDVAIHNMGFFDQHFSTHDNSNSYNDQLSPIEPSQPSLDVVSTLSPAHLHVPATSTTSTYVPPTGAAHSSSRRVGGNWSRPPFISA</sequence>
<dbReference type="GO" id="GO:0001228">
    <property type="term" value="F:DNA-binding transcription activator activity, RNA polymerase II-specific"/>
    <property type="evidence" value="ECO:0007669"/>
    <property type="project" value="TreeGrafter"/>
</dbReference>
<feature type="region of interest" description="Disordered" evidence="4">
    <location>
        <begin position="432"/>
        <end position="463"/>
    </location>
</feature>
<name>A0A9P6EHQ6_9AGAR</name>
<keyword evidence="1 3" id="KW-0238">DNA-binding</keyword>
<evidence type="ECO:0000259" key="5">
    <source>
        <dbReference type="PROSITE" id="PS50118"/>
    </source>
</evidence>
<feature type="domain" description="HMG box" evidence="5">
    <location>
        <begin position="11"/>
        <end position="82"/>
    </location>
</feature>
<evidence type="ECO:0000256" key="4">
    <source>
        <dbReference type="SAM" id="MobiDB-lite"/>
    </source>
</evidence>
<feature type="DNA-binding region" description="HMG box" evidence="3">
    <location>
        <begin position="11"/>
        <end position="82"/>
    </location>
</feature>
<keyword evidence="3" id="KW-0539">Nucleus</keyword>
<evidence type="ECO:0000256" key="1">
    <source>
        <dbReference type="ARBA" id="ARBA00023125"/>
    </source>
</evidence>
<dbReference type="Pfam" id="PF00505">
    <property type="entry name" value="HMG_box"/>
    <property type="match status" value="1"/>
</dbReference>
<dbReference type="Proteomes" id="UP000807306">
    <property type="component" value="Unassembled WGS sequence"/>
</dbReference>
<dbReference type="InterPro" id="IPR050140">
    <property type="entry name" value="SRY-related_HMG-box_TF-like"/>
</dbReference>
<evidence type="ECO:0000313" key="7">
    <source>
        <dbReference type="Proteomes" id="UP000807306"/>
    </source>
</evidence>
<feature type="compositionally biased region" description="Basic and acidic residues" evidence="4">
    <location>
        <begin position="86"/>
        <end position="99"/>
    </location>
</feature>